<dbReference type="AlphaFoldDB" id="A0A2P8FPW5"/>
<comment type="caution">
    <text evidence="1">The sequence shown here is derived from an EMBL/GenBank/DDBJ whole genome shotgun (WGS) entry which is preliminary data.</text>
</comment>
<organism evidence="1 2">
    <name type="scientific">Chitinophaga ginsengisoli</name>
    <dbReference type="NCBI Taxonomy" id="363837"/>
    <lineage>
        <taxon>Bacteria</taxon>
        <taxon>Pseudomonadati</taxon>
        <taxon>Bacteroidota</taxon>
        <taxon>Chitinophagia</taxon>
        <taxon>Chitinophagales</taxon>
        <taxon>Chitinophagaceae</taxon>
        <taxon>Chitinophaga</taxon>
    </lineage>
</organism>
<proteinExistence type="predicted"/>
<protein>
    <submittedName>
        <fullName evidence="1">Uncharacterized protein</fullName>
    </submittedName>
</protein>
<name>A0A2P8FPW5_9BACT</name>
<evidence type="ECO:0000313" key="2">
    <source>
        <dbReference type="Proteomes" id="UP000240978"/>
    </source>
</evidence>
<sequence>MTIEIILRYLTAITRDSRLTVWYKGVIMSIFYLGRENATFEPILIGRQRIMDIARISNPTYHKCRIHPPDL</sequence>
<evidence type="ECO:0000313" key="1">
    <source>
        <dbReference type="EMBL" id="PSL23754.1"/>
    </source>
</evidence>
<keyword evidence="2" id="KW-1185">Reference proteome</keyword>
<gene>
    <name evidence="1" type="ORF">CLV42_117111</name>
</gene>
<dbReference type="EMBL" id="PYGK01000017">
    <property type="protein sequence ID" value="PSL23754.1"/>
    <property type="molecule type" value="Genomic_DNA"/>
</dbReference>
<reference evidence="1 2" key="1">
    <citation type="submission" date="2018-03" db="EMBL/GenBank/DDBJ databases">
        <title>Genomic Encyclopedia of Archaeal and Bacterial Type Strains, Phase II (KMG-II): from individual species to whole genera.</title>
        <authorList>
            <person name="Goeker M."/>
        </authorList>
    </citation>
    <scope>NUCLEOTIDE SEQUENCE [LARGE SCALE GENOMIC DNA]</scope>
    <source>
        <strain evidence="1 2">DSM 18107</strain>
    </source>
</reference>
<accession>A0A2P8FPW5</accession>
<dbReference type="Proteomes" id="UP000240978">
    <property type="component" value="Unassembled WGS sequence"/>
</dbReference>